<evidence type="ECO:0000259" key="4">
    <source>
        <dbReference type="Pfam" id="PF25779"/>
    </source>
</evidence>
<gene>
    <name evidence="5" type="primary">si:ch211-140l13.3</name>
</gene>
<dbReference type="GeneTree" id="ENSGT00530000063927"/>
<feature type="domain" description="Centromere protein J C-terminal" evidence="3">
    <location>
        <begin position="853"/>
        <end position="884"/>
    </location>
</feature>
<feature type="domain" description="Centromere protein J C-terminal" evidence="3">
    <location>
        <begin position="816"/>
        <end position="850"/>
    </location>
</feature>
<dbReference type="Proteomes" id="UP000694580">
    <property type="component" value="Chromosome 14"/>
</dbReference>
<accession>A0AAY4BYB5</accession>
<feature type="region of interest" description="Disordered" evidence="2">
    <location>
        <begin position="357"/>
        <end position="420"/>
    </location>
</feature>
<protein>
    <recommendedName>
        <fullName evidence="7">Centromere protein J</fullName>
    </recommendedName>
</protein>
<feature type="domain" description="Centromere protein J C-terminal" evidence="3">
    <location>
        <begin position="707"/>
        <end position="740"/>
    </location>
</feature>
<dbReference type="PANTHER" id="PTHR10331">
    <property type="entry name" value="T COMPLEX PROTEIN 10"/>
    <property type="match status" value="1"/>
</dbReference>
<feature type="region of interest" description="Disordered" evidence="2">
    <location>
        <begin position="177"/>
        <end position="304"/>
    </location>
</feature>
<feature type="domain" description="CENPJ tubulin-binding region" evidence="4">
    <location>
        <begin position="100"/>
        <end position="161"/>
    </location>
</feature>
<feature type="compositionally biased region" description="Low complexity" evidence="2">
    <location>
        <begin position="360"/>
        <end position="372"/>
    </location>
</feature>
<feature type="compositionally biased region" description="Basic and acidic residues" evidence="2">
    <location>
        <begin position="884"/>
        <end position="896"/>
    </location>
</feature>
<reference evidence="5" key="3">
    <citation type="submission" date="2025-09" db="UniProtKB">
        <authorList>
            <consortium name="Ensembl"/>
        </authorList>
    </citation>
    <scope>IDENTIFICATION</scope>
</reference>
<feature type="region of interest" description="Disordered" evidence="2">
    <location>
        <begin position="448"/>
        <end position="487"/>
    </location>
</feature>
<dbReference type="InterPro" id="IPR009852">
    <property type="entry name" value="CENPJ_C_dom"/>
</dbReference>
<dbReference type="PANTHER" id="PTHR10331:SF28">
    <property type="entry name" value="CENTROMERE PROTEIN J-LIKE"/>
    <property type="match status" value="1"/>
</dbReference>
<evidence type="ECO:0000256" key="1">
    <source>
        <dbReference type="ARBA" id="ARBA00005627"/>
    </source>
</evidence>
<feature type="compositionally biased region" description="Polar residues" evidence="2">
    <location>
        <begin position="204"/>
        <end position="228"/>
    </location>
</feature>
<feature type="compositionally biased region" description="Polar residues" evidence="2">
    <location>
        <begin position="47"/>
        <end position="72"/>
    </location>
</feature>
<dbReference type="AlphaFoldDB" id="A0AAY4BYB5"/>
<comment type="similarity">
    <text evidence="1">Belongs to the TCP10 family.</text>
</comment>
<evidence type="ECO:0000259" key="3">
    <source>
        <dbReference type="Pfam" id="PF07202"/>
    </source>
</evidence>
<dbReference type="InterPro" id="IPR026581">
    <property type="entry name" value="TCP10L/CENPJ"/>
</dbReference>
<feature type="region of interest" description="Disordered" evidence="2">
    <location>
        <begin position="580"/>
        <end position="600"/>
    </location>
</feature>
<dbReference type="Pfam" id="PF07202">
    <property type="entry name" value="Tcp10_C"/>
    <property type="match status" value="4"/>
</dbReference>
<dbReference type="Gene3D" id="2.60.450.20">
    <property type="match status" value="1"/>
</dbReference>
<evidence type="ECO:0000313" key="6">
    <source>
        <dbReference type="Proteomes" id="UP000694580"/>
    </source>
</evidence>
<dbReference type="InterPro" id="IPR058029">
    <property type="entry name" value="Tubulin-bd_CENPJ"/>
</dbReference>
<organism evidence="5 6">
    <name type="scientific">Denticeps clupeoides</name>
    <name type="common">denticle herring</name>
    <dbReference type="NCBI Taxonomy" id="299321"/>
    <lineage>
        <taxon>Eukaryota</taxon>
        <taxon>Metazoa</taxon>
        <taxon>Chordata</taxon>
        <taxon>Craniata</taxon>
        <taxon>Vertebrata</taxon>
        <taxon>Euteleostomi</taxon>
        <taxon>Actinopterygii</taxon>
        <taxon>Neopterygii</taxon>
        <taxon>Teleostei</taxon>
        <taxon>Clupei</taxon>
        <taxon>Clupeiformes</taxon>
        <taxon>Denticipitoidei</taxon>
        <taxon>Denticipitidae</taxon>
        <taxon>Denticeps</taxon>
    </lineage>
</organism>
<feature type="region of interest" description="Disordered" evidence="2">
    <location>
        <begin position="872"/>
        <end position="896"/>
    </location>
</feature>
<feature type="region of interest" description="Disordered" evidence="2">
    <location>
        <begin position="45"/>
        <end position="84"/>
    </location>
</feature>
<proteinExistence type="inferred from homology"/>
<dbReference type="InterPro" id="IPR047002">
    <property type="entry name" value="Tcp10_C_sf"/>
</dbReference>
<evidence type="ECO:0008006" key="7">
    <source>
        <dbReference type="Google" id="ProtNLM"/>
    </source>
</evidence>
<evidence type="ECO:0000256" key="2">
    <source>
        <dbReference type="SAM" id="MobiDB-lite"/>
    </source>
</evidence>
<dbReference type="Ensembl" id="ENSDCDT00010032032.1">
    <property type="protein sequence ID" value="ENSDCDP00010025910.1"/>
    <property type="gene ID" value="ENSDCDG00010016387.1"/>
</dbReference>
<keyword evidence="6" id="KW-1185">Reference proteome</keyword>
<feature type="domain" description="Centromere protein J C-terminal" evidence="3">
    <location>
        <begin position="780"/>
        <end position="812"/>
    </location>
</feature>
<evidence type="ECO:0000313" key="5">
    <source>
        <dbReference type="Ensembl" id="ENSDCDP00010025910.1"/>
    </source>
</evidence>
<sequence length="896" mass="100146">MLAPALSAQWLASSPSLVSGNPLDSANCFPSTTSIPDRLGLQPEAASCSSHTTNHNTDDTCGTGESRQQNLSPIKEEPPEAVEDHCSVSPFGVRRRVPSNSEDRPIRPAVGKKTFEDFVEEQLRLEQDVLPKESQKELKDVCMAKKQFFLRKGEGTSCFRKTKSNIERRASFSLQPRRVSFATEAHRSSAPSPQPDRTEKKTPQVPQTHGTSATRPQGNTDVQDTILNQIREGRQVKTAKRHKEDDAKESHVEHHESDKTKSVHYSSERNGDQRKSRGHSGTETDVQKGSGDFDPSVLNNAHPGKARPQVACVVAFKRVNDHIVRVDEYRPSSAECEPTQPTWKTEERSLASELMRSLNTSTSSDGSSSSSSSDDDPEVLSRPCNNDQNLDLSDDDYASDTASEAGVTVPPRISSSCSSEFSEVDLQQAMRPEPKASGVTTNLLTSMFPHVKSSRQKRDRSKNTTVFRDGLHTSRQQRKKNPKGIRAEEKHSLLLEEMKSKQENAMQFLRDKTAVRDGNGGLCTFSGDKVNTDAVQELRQQILAIQAQLQQRESCWSRAHTQLQSRVEALVQENLQLRGKADSPEPLNPCPPQHRLHTPNKEQKETFAEGRMGLHPRSATPAFNRQPFQRKAAREEKSCHRFHSNLLGSKELGGPYFRRLSSCSGSAEDTCSSESHCVTSAQKEKQQCFGPKSVHKTQKPSMLMSNDVKEEILYPDGKVEKLLSSGCRVITFRNGSKKEISADRKSVKITFFNGDVKHLLPDGRVVYYYCDTQTTHTTYPSGFEVLHFPNNQIEKHHPGGPREILFPDGTVRQLYPDGREETTFPDGTFVKLNGKGDKTVEFPSGQREIHTSHYKRREYPDGTVKTVYQNGRQETTHSSGRVHIKNEKGVISSEHK</sequence>
<reference evidence="5" key="2">
    <citation type="submission" date="2025-08" db="UniProtKB">
        <authorList>
            <consortium name="Ensembl"/>
        </authorList>
    </citation>
    <scope>IDENTIFICATION</scope>
</reference>
<name>A0AAY4BYB5_9TELE</name>
<dbReference type="Pfam" id="PF25779">
    <property type="entry name" value="Tubulin-bind_CPAP"/>
    <property type="match status" value="1"/>
</dbReference>
<reference evidence="5 6" key="1">
    <citation type="submission" date="2020-06" db="EMBL/GenBank/DDBJ databases">
        <authorList>
            <consortium name="Wellcome Sanger Institute Data Sharing"/>
        </authorList>
    </citation>
    <scope>NUCLEOTIDE SEQUENCE [LARGE SCALE GENOMIC DNA]</scope>
</reference>
<feature type="compositionally biased region" description="Basic and acidic residues" evidence="2">
    <location>
        <begin position="74"/>
        <end position="84"/>
    </location>
</feature>
<feature type="compositionally biased region" description="Basic and acidic residues" evidence="2">
    <location>
        <begin position="242"/>
        <end position="286"/>
    </location>
</feature>